<dbReference type="Proteomes" id="UP000076128">
    <property type="component" value="Chromosome"/>
</dbReference>
<dbReference type="PATRIC" id="fig|1335048.3.peg.830"/>
<gene>
    <name evidence="3" type="ORF">AKL17_0801</name>
</gene>
<dbReference type="Gene3D" id="3.30.750.140">
    <property type="match status" value="1"/>
</dbReference>
<keyword evidence="4" id="KW-1185">Reference proteome</keyword>
<feature type="compositionally biased region" description="Low complexity" evidence="1">
    <location>
        <begin position="106"/>
        <end position="129"/>
    </location>
</feature>
<dbReference type="EMBL" id="CP012661">
    <property type="protein sequence ID" value="AMY68060.1"/>
    <property type="molecule type" value="Genomic_DNA"/>
</dbReference>
<feature type="compositionally biased region" description="Pro residues" evidence="1">
    <location>
        <begin position="95"/>
        <end position="105"/>
    </location>
</feature>
<evidence type="ECO:0000256" key="1">
    <source>
        <dbReference type="SAM" id="MobiDB-lite"/>
    </source>
</evidence>
<dbReference type="Pfam" id="PF02120">
    <property type="entry name" value="Flg_hook"/>
    <property type="match status" value="1"/>
</dbReference>
<protein>
    <recommendedName>
        <fullName evidence="2">Flagellar hook-length control protein-like C-terminal domain-containing protein</fullName>
    </recommendedName>
</protein>
<evidence type="ECO:0000313" key="4">
    <source>
        <dbReference type="Proteomes" id="UP000076128"/>
    </source>
</evidence>
<accession>A0A159Z240</accession>
<dbReference type="RefSeq" id="WP_066809890.1">
    <property type="nucleotide sequence ID" value="NZ_CP012661.1"/>
</dbReference>
<evidence type="ECO:0000313" key="3">
    <source>
        <dbReference type="EMBL" id="AMY68060.1"/>
    </source>
</evidence>
<dbReference type="InterPro" id="IPR021136">
    <property type="entry name" value="Flagellar_hook_control-like_C"/>
</dbReference>
<dbReference type="STRING" id="1335048.AKL17_0801"/>
<organism evidence="3 4">
    <name type="scientific">Frigidibacter mobilis</name>
    <dbReference type="NCBI Taxonomy" id="1335048"/>
    <lineage>
        <taxon>Bacteria</taxon>
        <taxon>Pseudomonadati</taxon>
        <taxon>Pseudomonadota</taxon>
        <taxon>Alphaproteobacteria</taxon>
        <taxon>Rhodobacterales</taxon>
        <taxon>Paracoccaceae</taxon>
        <taxon>Frigidibacter</taxon>
    </lineage>
</organism>
<feature type="domain" description="Flagellar hook-length control protein-like C-terminal" evidence="2">
    <location>
        <begin position="20"/>
        <end position="88"/>
    </location>
</feature>
<evidence type="ECO:0000259" key="2">
    <source>
        <dbReference type="Pfam" id="PF02120"/>
    </source>
</evidence>
<dbReference type="AlphaFoldDB" id="A0A159Z240"/>
<name>A0A159Z240_9RHOB</name>
<dbReference type="InterPro" id="IPR038610">
    <property type="entry name" value="FliK-like_C_sf"/>
</dbReference>
<dbReference type="KEGG" id="daa:AKL17_0801"/>
<reference evidence="3 4" key="1">
    <citation type="submission" date="2015-09" db="EMBL/GenBank/DDBJ databases">
        <title>Complete genome sequence of Defluviimonas alba cai42t isolated from an oilfield in Xinjiang.</title>
        <authorList>
            <person name="Geng S."/>
            <person name="Pan X."/>
            <person name="Wu X."/>
        </authorList>
    </citation>
    <scope>NUCLEOTIDE SEQUENCE [LARGE SCALE GENOMIC DNA]</scope>
    <source>
        <strain evidence="4">cai42</strain>
    </source>
</reference>
<dbReference type="CDD" id="cd17470">
    <property type="entry name" value="T3SS_Flik_C"/>
    <property type="match status" value="1"/>
</dbReference>
<feature type="region of interest" description="Disordered" evidence="1">
    <location>
        <begin position="80"/>
        <end position="129"/>
    </location>
</feature>
<sequence length="129" mass="13645">MPALGAQLAAAAARFPDRPVELTLSPEELGRVRLTLATSEVGLVLAVTAERPETLDLMRRNIDQLARDFREIGFSDLSFSFTQQDRRPQGSPQADAPPEPAPPAAAAPSGGRIPGPARPAPTGGLDLRI</sequence>
<proteinExistence type="predicted"/>